<name>A0A1G7FM42_9BACI</name>
<evidence type="ECO:0000313" key="4">
    <source>
        <dbReference type="Proteomes" id="UP000183507"/>
    </source>
</evidence>
<protein>
    <submittedName>
        <fullName evidence="3">Phage replication initiation protein</fullName>
    </submittedName>
</protein>
<evidence type="ECO:0000259" key="2">
    <source>
        <dbReference type="Pfam" id="PF18106"/>
    </source>
</evidence>
<dbReference type="InterPro" id="IPR040819">
    <property type="entry name" value="Rol_Rep_N"/>
</dbReference>
<evidence type="ECO:0000313" key="3">
    <source>
        <dbReference type="EMBL" id="SDE77007.1"/>
    </source>
</evidence>
<feature type="domain" description="Replication initiation protein-like C-terminal" evidence="1">
    <location>
        <begin position="106"/>
        <end position="296"/>
    </location>
</feature>
<sequence length="339" mass="39307">MRKNECLIDWLRFSIPNTNLENVTENILGISIEEFEGEGKGSPFPTYDNRYCFANIELHSSNLHSNILVNLSGTACRQYEEYMSQTIGWHWQAFISTILKAEATPTRIDLALDIFDDNSPSVQKLQDYVKRGQLSTRSHTFKEINSGRILDGGLMGFTLYIGSSPQMLRIYDKKQEVRDNTGEVLNINKWVRWELELGDKKAIQVCNLIADGIPLNNVIKGILGSHYSFKTQPKEKKDFHNKARWNNMRWWDRFLEGLPKIPLRVVKEKVTMKTKKQWIEKSTTKSRAMVYESYKQAFGQAYADAYLREEILLGKSKFTDRDRSMIEQSVNELLGEKEI</sequence>
<evidence type="ECO:0000259" key="1">
    <source>
        <dbReference type="Pfam" id="PF02486"/>
    </source>
</evidence>
<dbReference type="Pfam" id="PF18106">
    <property type="entry name" value="Rol_Rep_N"/>
    <property type="match status" value="1"/>
</dbReference>
<feature type="domain" description="Rolling Circle replication initiation protein N-terminal" evidence="2">
    <location>
        <begin position="5"/>
        <end position="96"/>
    </location>
</feature>
<dbReference type="InterPro" id="IPR003491">
    <property type="entry name" value="REP-like_C"/>
</dbReference>
<dbReference type="Proteomes" id="UP000183507">
    <property type="component" value="Unassembled WGS sequence"/>
</dbReference>
<dbReference type="EMBL" id="FMZR01000037">
    <property type="protein sequence ID" value="SDE77007.1"/>
    <property type="molecule type" value="Genomic_DNA"/>
</dbReference>
<gene>
    <name evidence="3" type="ORF">SAMN04487767_13720</name>
</gene>
<proteinExistence type="predicted"/>
<reference evidence="4" key="1">
    <citation type="submission" date="2016-10" db="EMBL/GenBank/DDBJ databases">
        <authorList>
            <person name="Varghese N."/>
        </authorList>
    </citation>
    <scope>NUCLEOTIDE SEQUENCE [LARGE SCALE GENOMIC DNA]</scope>
    <source>
        <strain evidence="4">KPR-7A</strain>
    </source>
</reference>
<dbReference type="AlphaFoldDB" id="A0A1G7FM42"/>
<dbReference type="RefSeq" id="WP_170828869.1">
    <property type="nucleotide sequence ID" value="NZ_FMZR01000037.1"/>
</dbReference>
<dbReference type="Pfam" id="PF02486">
    <property type="entry name" value="Rep_trans"/>
    <property type="match status" value="1"/>
</dbReference>
<accession>A0A1G7FM42</accession>
<organism evidence="3 4">
    <name type="scientific">Bacillus wiedmannii</name>
    <dbReference type="NCBI Taxonomy" id="1890302"/>
    <lineage>
        <taxon>Bacteria</taxon>
        <taxon>Bacillati</taxon>
        <taxon>Bacillota</taxon>
        <taxon>Bacilli</taxon>
        <taxon>Bacillales</taxon>
        <taxon>Bacillaceae</taxon>
        <taxon>Bacillus</taxon>
        <taxon>Bacillus cereus group</taxon>
    </lineage>
</organism>